<keyword evidence="3" id="KW-1185">Reference proteome</keyword>
<gene>
    <name evidence="2" type="ORF">EI290_01090</name>
</gene>
<evidence type="ECO:0000256" key="1">
    <source>
        <dbReference type="ARBA" id="ARBA00023002"/>
    </source>
</evidence>
<reference evidence="2 3" key="1">
    <citation type="submission" date="2018-12" db="EMBL/GenBank/DDBJ databases">
        <authorList>
            <person name="Feng G."/>
            <person name="Zhu H."/>
        </authorList>
    </citation>
    <scope>NUCLEOTIDE SEQUENCE [LARGE SCALE GENOMIC DNA]</scope>
    <source>
        <strain evidence="2 3">9PBR-2</strain>
    </source>
</reference>
<evidence type="ECO:0000313" key="2">
    <source>
        <dbReference type="EMBL" id="RSK37281.1"/>
    </source>
</evidence>
<dbReference type="SUPFAM" id="SSF51905">
    <property type="entry name" value="FAD/NAD(P)-binding domain"/>
    <property type="match status" value="2"/>
</dbReference>
<dbReference type="AlphaFoldDB" id="A0A428JTD7"/>
<dbReference type="InterPro" id="IPR050982">
    <property type="entry name" value="Auxin_biosynth/cation_transpt"/>
</dbReference>
<proteinExistence type="predicted"/>
<dbReference type="Gene3D" id="3.50.50.60">
    <property type="entry name" value="FAD/NAD(P)-binding domain"/>
    <property type="match status" value="1"/>
</dbReference>
<organism evidence="2 3">
    <name type="scientific">Hymenobacter metallilatus</name>
    <dbReference type="NCBI Taxonomy" id="2493666"/>
    <lineage>
        <taxon>Bacteria</taxon>
        <taxon>Pseudomonadati</taxon>
        <taxon>Bacteroidota</taxon>
        <taxon>Cytophagia</taxon>
        <taxon>Cytophagales</taxon>
        <taxon>Hymenobacteraceae</taxon>
        <taxon>Hymenobacter</taxon>
    </lineage>
</organism>
<dbReference type="GO" id="GO:0050660">
    <property type="term" value="F:flavin adenine dinucleotide binding"/>
    <property type="evidence" value="ECO:0007669"/>
    <property type="project" value="TreeGrafter"/>
</dbReference>
<dbReference type="GO" id="GO:0004497">
    <property type="term" value="F:monooxygenase activity"/>
    <property type="evidence" value="ECO:0007669"/>
    <property type="project" value="TreeGrafter"/>
</dbReference>
<protein>
    <submittedName>
        <fullName evidence="2">FAD-dependent oxidoreductase</fullName>
    </submittedName>
</protein>
<name>A0A428JTD7_9BACT</name>
<evidence type="ECO:0000313" key="3">
    <source>
        <dbReference type="Proteomes" id="UP000280066"/>
    </source>
</evidence>
<keyword evidence="1" id="KW-0560">Oxidoreductase</keyword>
<sequence>MIPNGVPASTPRTTDTLVIGAGQAGLAAAYYLQQHGTACLLLDERPAVGHLWATRYDSLRLFSPAWASRLPGLPWPGRALRYPTAQEAAAYLQDYARHFGFAIEHNQRVQLVQPTAGGYHTHTASGQQYLSRRIIVCTGPYTTPTIPAFAADLEPGVQQMHSSHYQRPQQVAGTGPVAVVGSGNSALQIAADLAATGRPVFVAFDEKTPATPNNTAMWLLLLGTGILEASRTSWLGRFMRSQPEPVVRQDLQRLRKLANVQFIGRALATSGPDSLRGKLATTAPLEAVLWATGYAPAYSWLQVPGALTASGEPVQQQGMSLAPGLAFLGLPWQRNRRSALMGGAAADARHVVRCLLKST</sequence>
<dbReference type="Pfam" id="PF13738">
    <property type="entry name" value="Pyr_redox_3"/>
    <property type="match status" value="1"/>
</dbReference>
<dbReference type="PRINTS" id="PR00368">
    <property type="entry name" value="FADPNR"/>
</dbReference>
<comment type="caution">
    <text evidence="2">The sequence shown here is derived from an EMBL/GenBank/DDBJ whole genome shotgun (WGS) entry which is preliminary data.</text>
</comment>
<dbReference type="RefSeq" id="WP_125425772.1">
    <property type="nucleotide sequence ID" value="NZ_RWIS01000001.1"/>
</dbReference>
<dbReference type="Proteomes" id="UP000280066">
    <property type="component" value="Unassembled WGS sequence"/>
</dbReference>
<dbReference type="EMBL" id="RWIS01000001">
    <property type="protein sequence ID" value="RSK37281.1"/>
    <property type="molecule type" value="Genomic_DNA"/>
</dbReference>
<dbReference type="PANTHER" id="PTHR43539:SF78">
    <property type="entry name" value="FLAVIN-CONTAINING MONOOXYGENASE"/>
    <property type="match status" value="1"/>
</dbReference>
<accession>A0A428JTD7</accession>
<dbReference type="PRINTS" id="PR00411">
    <property type="entry name" value="PNDRDTASEI"/>
</dbReference>
<dbReference type="PANTHER" id="PTHR43539">
    <property type="entry name" value="FLAVIN-BINDING MONOOXYGENASE-LIKE PROTEIN (AFU_ORTHOLOGUE AFUA_4G09220)"/>
    <property type="match status" value="1"/>
</dbReference>
<dbReference type="InterPro" id="IPR036188">
    <property type="entry name" value="FAD/NAD-bd_sf"/>
</dbReference>
<dbReference type="OrthoDB" id="9778740at2"/>